<feature type="non-terminal residue" evidence="4">
    <location>
        <position position="89"/>
    </location>
</feature>
<dbReference type="Gene3D" id="1.25.40.20">
    <property type="entry name" value="Ankyrin repeat-containing domain"/>
    <property type="match status" value="1"/>
</dbReference>
<keyword evidence="5" id="KW-1185">Reference proteome</keyword>
<evidence type="ECO:0000256" key="2">
    <source>
        <dbReference type="ARBA" id="ARBA00023043"/>
    </source>
</evidence>
<feature type="repeat" description="ANK" evidence="3">
    <location>
        <begin position="36"/>
        <end position="61"/>
    </location>
</feature>
<reference evidence="4 5" key="1">
    <citation type="journal article" date="2018" name="Nat. Ecol. Evol.">
        <title>Pezizomycetes genomes reveal the molecular basis of ectomycorrhizal truffle lifestyle.</title>
        <authorList>
            <person name="Murat C."/>
            <person name="Payen T."/>
            <person name="Noel B."/>
            <person name="Kuo A."/>
            <person name="Morin E."/>
            <person name="Chen J."/>
            <person name="Kohler A."/>
            <person name="Krizsan K."/>
            <person name="Balestrini R."/>
            <person name="Da Silva C."/>
            <person name="Montanini B."/>
            <person name="Hainaut M."/>
            <person name="Levati E."/>
            <person name="Barry K.W."/>
            <person name="Belfiori B."/>
            <person name="Cichocki N."/>
            <person name="Clum A."/>
            <person name="Dockter R.B."/>
            <person name="Fauchery L."/>
            <person name="Guy J."/>
            <person name="Iotti M."/>
            <person name="Le Tacon F."/>
            <person name="Lindquist E.A."/>
            <person name="Lipzen A."/>
            <person name="Malagnac F."/>
            <person name="Mello A."/>
            <person name="Molinier V."/>
            <person name="Miyauchi S."/>
            <person name="Poulain J."/>
            <person name="Riccioni C."/>
            <person name="Rubini A."/>
            <person name="Sitrit Y."/>
            <person name="Splivallo R."/>
            <person name="Traeger S."/>
            <person name="Wang M."/>
            <person name="Zifcakova L."/>
            <person name="Wipf D."/>
            <person name="Zambonelli A."/>
            <person name="Paolocci F."/>
            <person name="Nowrousian M."/>
            <person name="Ottonello S."/>
            <person name="Baldrian P."/>
            <person name="Spatafora J.W."/>
            <person name="Henrissat B."/>
            <person name="Nagy L.G."/>
            <person name="Aury J.M."/>
            <person name="Wincker P."/>
            <person name="Grigoriev I.V."/>
            <person name="Bonfante P."/>
            <person name="Martin F.M."/>
        </authorList>
    </citation>
    <scope>NUCLEOTIDE SEQUENCE [LARGE SCALE GENOMIC DNA]</scope>
    <source>
        <strain evidence="4 5">CCBAS932</strain>
    </source>
</reference>
<dbReference type="PROSITE" id="PS50297">
    <property type="entry name" value="ANK_REP_REGION"/>
    <property type="match status" value="1"/>
</dbReference>
<gene>
    <name evidence="4" type="ORF">P167DRAFT_574616</name>
</gene>
<keyword evidence="1" id="KW-0677">Repeat</keyword>
<organism evidence="4 5">
    <name type="scientific">Morchella conica CCBAS932</name>
    <dbReference type="NCBI Taxonomy" id="1392247"/>
    <lineage>
        <taxon>Eukaryota</taxon>
        <taxon>Fungi</taxon>
        <taxon>Dikarya</taxon>
        <taxon>Ascomycota</taxon>
        <taxon>Pezizomycotina</taxon>
        <taxon>Pezizomycetes</taxon>
        <taxon>Pezizales</taxon>
        <taxon>Morchellaceae</taxon>
        <taxon>Morchella</taxon>
    </lineage>
</organism>
<protein>
    <submittedName>
        <fullName evidence="4">Uncharacterized protein</fullName>
    </submittedName>
</protein>
<dbReference type="InterPro" id="IPR002110">
    <property type="entry name" value="Ankyrin_rpt"/>
</dbReference>
<dbReference type="InterPro" id="IPR036770">
    <property type="entry name" value="Ankyrin_rpt-contain_sf"/>
</dbReference>
<name>A0A3N4KNY9_9PEZI</name>
<dbReference type="EMBL" id="ML119130">
    <property type="protein sequence ID" value="RPB12257.1"/>
    <property type="molecule type" value="Genomic_DNA"/>
</dbReference>
<dbReference type="SMART" id="SM00248">
    <property type="entry name" value="ANK"/>
    <property type="match status" value="2"/>
</dbReference>
<evidence type="ECO:0000313" key="4">
    <source>
        <dbReference type="EMBL" id="RPB12257.1"/>
    </source>
</evidence>
<dbReference type="Pfam" id="PF12796">
    <property type="entry name" value="Ank_2"/>
    <property type="match status" value="1"/>
</dbReference>
<dbReference type="STRING" id="1392247.A0A3N4KNY9"/>
<dbReference type="OrthoDB" id="10057496at2759"/>
<evidence type="ECO:0000313" key="5">
    <source>
        <dbReference type="Proteomes" id="UP000277580"/>
    </source>
</evidence>
<dbReference type="PROSITE" id="PS50088">
    <property type="entry name" value="ANK_REPEAT"/>
    <property type="match status" value="1"/>
</dbReference>
<dbReference type="SUPFAM" id="SSF48403">
    <property type="entry name" value="Ankyrin repeat"/>
    <property type="match status" value="1"/>
</dbReference>
<evidence type="ECO:0000256" key="1">
    <source>
        <dbReference type="ARBA" id="ARBA00022737"/>
    </source>
</evidence>
<sequence>MEKLLLHAARRGKKHHHTLLTLLLKSGANPNAADARGATALHKASHAGHHAIVVLLLAHGAIASLTVHKTQQTPLHLAVAGRLEPALLG</sequence>
<proteinExistence type="predicted"/>
<dbReference type="PANTHER" id="PTHR24198:SF165">
    <property type="entry name" value="ANKYRIN REPEAT-CONTAINING PROTEIN-RELATED"/>
    <property type="match status" value="1"/>
</dbReference>
<dbReference type="AlphaFoldDB" id="A0A3N4KNY9"/>
<dbReference type="InParanoid" id="A0A3N4KNY9"/>
<keyword evidence="2 3" id="KW-0040">ANK repeat</keyword>
<dbReference type="PANTHER" id="PTHR24198">
    <property type="entry name" value="ANKYRIN REPEAT AND PROTEIN KINASE DOMAIN-CONTAINING PROTEIN"/>
    <property type="match status" value="1"/>
</dbReference>
<evidence type="ECO:0000256" key="3">
    <source>
        <dbReference type="PROSITE-ProRule" id="PRU00023"/>
    </source>
</evidence>
<dbReference type="Proteomes" id="UP000277580">
    <property type="component" value="Unassembled WGS sequence"/>
</dbReference>
<accession>A0A3N4KNY9</accession>